<dbReference type="EMBL" id="BAABFT010000004">
    <property type="protein sequence ID" value="GAA4321457.1"/>
    <property type="molecule type" value="Genomic_DNA"/>
</dbReference>
<dbReference type="RefSeq" id="WP_345211047.1">
    <property type="nucleotide sequence ID" value="NZ_BAABFT010000004.1"/>
</dbReference>
<reference evidence="2" key="1">
    <citation type="journal article" date="2019" name="Int. J. Syst. Evol. Microbiol.">
        <title>The Global Catalogue of Microorganisms (GCM) 10K type strain sequencing project: providing services to taxonomists for standard genome sequencing and annotation.</title>
        <authorList>
            <consortium name="The Broad Institute Genomics Platform"/>
            <consortium name="The Broad Institute Genome Sequencing Center for Infectious Disease"/>
            <person name="Wu L."/>
            <person name="Ma J."/>
        </authorList>
    </citation>
    <scope>NUCLEOTIDE SEQUENCE [LARGE SCALE GENOMIC DNA]</scope>
    <source>
        <strain evidence="2">JCM 17705</strain>
    </source>
</reference>
<sequence>MKKRTLSLLTVVCALCLVFFACRKEISRIVDPASINVSARKLEAAKIWNAKFIAKNITENSKQPGFVTLNPLWNQAWTLTAVNGNEFVAVPTALDHIDQMNVTISRLFLFEMKGEDVVNAQIAEFMG</sequence>
<dbReference type="Proteomes" id="UP001500582">
    <property type="component" value="Unassembled WGS sequence"/>
</dbReference>
<organism evidence="1 2">
    <name type="scientific">Mucilaginibacter gynuensis</name>
    <dbReference type="NCBI Taxonomy" id="1302236"/>
    <lineage>
        <taxon>Bacteria</taxon>
        <taxon>Pseudomonadati</taxon>
        <taxon>Bacteroidota</taxon>
        <taxon>Sphingobacteriia</taxon>
        <taxon>Sphingobacteriales</taxon>
        <taxon>Sphingobacteriaceae</taxon>
        <taxon>Mucilaginibacter</taxon>
    </lineage>
</organism>
<evidence type="ECO:0000313" key="1">
    <source>
        <dbReference type="EMBL" id="GAA4321457.1"/>
    </source>
</evidence>
<proteinExistence type="predicted"/>
<evidence type="ECO:0000313" key="2">
    <source>
        <dbReference type="Proteomes" id="UP001500582"/>
    </source>
</evidence>
<comment type="caution">
    <text evidence="1">The sequence shown here is derived from an EMBL/GenBank/DDBJ whole genome shotgun (WGS) entry which is preliminary data.</text>
</comment>
<name>A0ABP8GCJ7_9SPHI</name>
<dbReference type="PROSITE" id="PS51257">
    <property type="entry name" value="PROKAR_LIPOPROTEIN"/>
    <property type="match status" value="1"/>
</dbReference>
<accession>A0ABP8GCJ7</accession>
<keyword evidence="2" id="KW-1185">Reference proteome</keyword>
<protein>
    <submittedName>
        <fullName evidence="1">Uncharacterized protein</fullName>
    </submittedName>
</protein>
<gene>
    <name evidence="1" type="ORF">GCM10023149_21320</name>
</gene>